<gene>
    <name evidence="8" type="ORF">NA57DRAFT_38321</name>
</gene>
<keyword evidence="5 6" id="KW-0472">Membrane</keyword>
<feature type="transmembrane region" description="Helical" evidence="6">
    <location>
        <begin position="371"/>
        <end position="391"/>
    </location>
</feature>
<protein>
    <submittedName>
        <fullName evidence="8">MFS general substrate transporter</fullName>
    </submittedName>
</protein>
<dbReference type="Proteomes" id="UP000799772">
    <property type="component" value="Unassembled WGS sequence"/>
</dbReference>
<feature type="transmembrane region" description="Helical" evidence="6">
    <location>
        <begin position="344"/>
        <end position="365"/>
    </location>
</feature>
<evidence type="ECO:0000313" key="9">
    <source>
        <dbReference type="Proteomes" id="UP000799772"/>
    </source>
</evidence>
<dbReference type="GO" id="GO:0016020">
    <property type="term" value="C:membrane"/>
    <property type="evidence" value="ECO:0007669"/>
    <property type="project" value="UniProtKB-SubCell"/>
</dbReference>
<feature type="domain" description="Major facilitator superfamily (MFS) profile" evidence="7">
    <location>
        <begin position="47"/>
        <end position="463"/>
    </location>
</feature>
<dbReference type="InterPro" id="IPR036259">
    <property type="entry name" value="MFS_trans_sf"/>
</dbReference>
<feature type="transmembrane region" description="Helical" evidence="6">
    <location>
        <begin position="436"/>
        <end position="458"/>
    </location>
</feature>
<dbReference type="OrthoDB" id="3639251at2759"/>
<evidence type="ECO:0000256" key="6">
    <source>
        <dbReference type="SAM" id="Phobius"/>
    </source>
</evidence>
<reference evidence="8" key="1">
    <citation type="journal article" date="2020" name="Stud. Mycol.">
        <title>101 Dothideomycetes genomes: a test case for predicting lifestyles and emergence of pathogens.</title>
        <authorList>
            <person name="Haridas S."/>
            <person name="Albert R."/>
            <person name="Binder M."/>
            <person name="Bloem J."/>
            <person name="Labutti K."/>
            <person name="Salamov A."/>
            <person name="Andreopoulos B."/>
            <person name="Baker S."/>
            <person name="Barry K."/>
            <person name="Bills G."/>
            <person name="Bluhm B."/>
            <person name="Cannon C."/>
            <person name="Castanera R."/>
            <person name="Culley D."/>
            <person name="Daum C."/>
            <person name="Ezra D."/>
            <person name="Gonzalez J."/>
            <person name="Henrissat B."/>
            <person name="Kuo A."/>
            <person name="Liang C."/>
            <person name="Lipzen A."/>
            <person name="Lutzoni F."/>
            <person name="Magnuson J."/>
            <person name="Mondo S."/>
            <person name="Nolan M."/>
            <person name="Ohm R."/>
            <person name="Pangilinan J."/>
            <person name="Park H.-J."/>
            <person name="Ramirez L."/>
            <person name="Alfaro M."/>
            <person name="Sun H."/>
            <person name="Tritt A."/>
            <person name="Yoshinaga Y."/>
            <person name="Zwiers L.-H."/>
            <person name="Turgeon B."/>
            <person name="Goodwin S."/>
            <person name="Spatafora J."/>
            <person name="Crous P."/>
            <person name="Grigoriev I."/>
        </authorList>
    </citation>
    <scope>NUCLEOTIDE SEQUENCE</scope>
    <source>
        <strain evidence="8">CBS 133067</strain>
    </source>
</reference>
<keyword evidence="9" id="KW-1185">Reference proteome</keyword>
<dbReference type="PANTHER" id="PTHR43791:SF3">
    <property type="entry name" value="MAJOR FACILITATOR SUPERFAMILY (MFS) PROFILE DOMAIN-CONTAINING PROTEIN"/>
    <property type="match status" value="1"/>
</dbReference>
<accession>A0A9P4IIS8</accession>
<keyword evidence="4 6" id="KW-1133">Transmembrane helix</keyword>
<sequence>MKIEVEKPSIQHIEAARTEKQPDELSDVPAFDKHQEHKLIRKVDLRLLPILGALYSIALIDRTNISNARVAGMDEDLELSVGNRYTTALVVFFIGYFIFEIPSNIILRKVGSANWLSAIAFAWGLVMLGQGFVKDWRSLAVCRAFLGLFESGFFPGCAYLITCWHVRYDVQKRLAAFYLTSVFVGGLANILAYGLMQMEGLGGLRGWQWIFIIEGLLTIVTSIVAWWLIMDFPDKAAEKKFLTPAEATFIQERIEIDRGDAEPDPLTWPKFFNNLKDFKLWVFALMFMSTVMPAYAFAYFTPTILRGMGYSAGASNALSAPPACAAFFTSMAFAWVGDKYRIRAPVIAIQALICLTGLMIVAYHHNDGVRYFGIFLGTTSCQGNIPAILAYQSNNIRMQSKRAVGSGLQIGFGAVGGIIASTVFREQDAPKYVNGLWTTAGLQFFILLMVSGMTVYFITNNRKVDNGTIKKPIEGQPGFKFTL</sequence>
<dbReference type="SUPFAM" id="SSF103473">
    <property type="entry name" value="MFS general substrate transporter"/>
    <property type="match status" value="1"/>
</dbReference>
<feature type="transmembrane region" description="Helical" evidence="6">
    <location>
        <begin position="145"/>
        <end position="164"/>
    </location>
</feature>
<comment type="subcellular location">
    <subcellularLocation>
        <location evidence="1">Membrane</location>
        <topology evidence="1">Multi-pass membrane protein</topology>
    </subcellularLocation>
</comment>
<feature type="transmembrane region" description="Helical" evidence="6">
    <location>
        <begin position="320"/>
        <end position="337"/>
    </location>
</feature>
<keyword evidence="2" id="KW-0813">Transport</keyword>
<evidence type="ECO:0000256" key="1">
    <source>
        <dbReference type="ARBA" id="ARBA00004141"/>
    </source>
</evidence>
<dbReference type="InterPro" id="IPR011701">
    <property type="entry name" value="MFS"/>
</dbReference>
<dbReference type="GO" id="GO:0022857">
    <property type="term" value="F:transmembrane transporter activity"/>
    <property type="evidence" value="ECO:0007669"/>
    <property type="project" value="InterPro"/>
</dbReference>
<proteinExistence type="predicted"/>
<feature type="transmembrane region" description="Helical" evidence="6">
    <location>
        <begin position="85"/>
        <end position="107"/>
    </location>
</feature>
<feature type="transmembrane region" description="Helical" evidence="6">
    <location>
        <begin position="207"/>
        <end position="229"/>
    </location>
</feature>
<evidence type="ECO:0000259" key="7">
    <source>
        <dbReference type="PROSITE" id="PS50850"/>
    </source>
</evidence>
<organism evidence="8 9">
    <name type="scientific">Rhizodiscina lignyota</name>
    <dbReference type="NCBI Taxonomy" id="1504668"/>
    <lineage>
        <taxon>Eukaryota</taxon>
        <taxon>Fungi</taxon>
        <taxon>Dikarya</taxon>
        <taxon>Ascomycota</taxon>
        <taxon>Pezizomycotina</taxon>
        <taxon>Dothideomycetes</taxon>
        <taxon>Pleosporomycetidae</taxon>
        <taxon>Aulographales</taxon>
        <taxon>Rhizodiscinaceae</taxon>
        <taxon>Rhizodiscina</taxon>
    </lineage>
</organism>
<feature type="transmembrane region" description="Helical" evidence="6">
    <location>
        <begin position="176"/>
        <end position="195"/>
    </location>
</feature>
<name>A0A9P4IIS8_9PEZI</name>
<comment type="caution">
    <text evidence="8">The sequence shown here is derived from an EMBL/GenBank/DDBJ whole genome shotgun (WGS) entry which is preliminary data.</text>
</comment>
<dbReference type="Gene3D" id="1.20.1250.20">
    <property type="entry name" value="MFS general substrate transporter like domains"/>
    <property type="match status" value="2"/>
</dbReference>
<dbReference type="PROSITE" id="PS50850">
    <property type="entry name" value="MFS"/>
    <property type="match status" value="1"/>
</dbReference>
<keyword evidence="3 6" id="KW-0812">Transmembrane</keyword>
<feature type="transmembrane region" description="Helical" evidence="6">
    <location>
        <begin position="47"/>
        <end position="65"/>
    </location>
</feature>
<evidence type="ECO:0000256" key="4">
    <source>
        <dbReference type="ARBA" id="ARBA00022989"/>
    </source>
</evidence>
<evidence type="ECO:0000256" key="5">
    <source>
        <dbReference type="ARBA" id="ARBA00023136"/>
    </source>
</evidence>
<feature type="transmembrane region" description="Helical" evidence="6">
    <location>
        <begin position="280"/>
        <end position="300"/>
    </location>
</feature>
<dbReference type="FunFam" id="1.20.1250.20:FF:000013">
    <property type="entry name" value="MFS general substrate transporter"/>
    <property type="match status" value="1"/>
</dbReference>
<feature type="transmembrane region" description="Helical" evidence="6">
    <location>
        <begin position="403"/>
        <end position="424"/>
    </location>
</feature>
<dbReference type="AlphaFoldDB" id="A0A9P4IIS8"/>
<dbReference type="PANTHER" id="PTHR43791">
    <property type="entry name" value="PERMEASE-RELATED"/>
    <property type="match status" value="1"/>
</dbReference>
<dbReference type="Pfam" id="PF07690">
    <property type="entry name" value="MFS_1"/>
    <property type="match status" value="1"/>
</dbReference>
<evidence type="ECO:0000256" key="2">
    <source>
        <dbReference type="ARBA" id="ARBA00022448"/>
    </source>
</evidence>
<dbReference type="InterPro" id="IPR020846">
    <property type="entry name" value="MFS_dom"/>
</dbReference>
<dbReference type="FunFam" id="1.20.1250.20:FF:000018">
    <property type="entry name" value="MFS transporter permease"/>
    <property type="match status" value="1"/>
</dbReference>
<evidence type="ECO:0000313" key="8">
    <source>
        <dbReference type="EMBL" id="KAF2100035.1"/>
    </source>
</evidence>
<dbReference type="EMBL" id="ML978125">
    <property type="protein sequence ID" value="KAF2100035.1"/>
    <property type="molecule type" value="Genomic_DNA"/>
</dbReference>
<feature type="transmembrane region" description="Helical" evidence="6">
    <location>
        <begin position="114"/>
        <end position="133"/>
    </location>
</feature>
<evidence type="ECO:0000256" key="3">
    <source>
        <dbReference type="ARBA" id="ARBA00022692"/>
    </source>
</evidence>